<dbReference type="AlphaFoldDB" id="U7UBD8"/>
<accession>U7UBD8</accession>
<dbReference type="PATRIC" id="fig|1111454.3.peg.2129"/>
<gene>
    <name evidence="1" type="ORF">HMPREF1250_0505</name>
</gene>
<dbReference type="GO" id="GO:0016791">
    <property type="term" value="F:phosphatase activity"/>
    <property type="evidence" value="ECO:0007669"/>
    <property type="project" value="TreeGrafter"/>
</dbReference>
<dbReference type="PANTHER" id="PTHR10000">
    <property type="entry name" value="PHOSPHOSERINE PHOSPHATASE"/>
    <property type="match status" value="1"/>
</dbReference>
<evidence type="ECO:0000313" key="2">
    <source>
        <dbReference type="Proteomes" id="UP000017090"/>
    </source>
</evidence>
<evidence type="ECO:0000313" key="1">
    <source>
        <dbReference type="EMBL" id="ERT56631.1"/>
    </source>
</evidence>
<dbReference type="STRING" id="1111454.HMPREF1250_0505"/>
<name>U7UBD8_9FIRM</name>
<dbReference type="EMBL" id="AWXA01000059">
    <property type="protein sequence ID" value="ERT56631.1"/>
    <property type="molecule type" value="Genomic_DNA"/>
</dbReference>
<comment type="caution">
    <text evidence="1">The sequence shown here is derived from an EMBL/GenBank/DDBJ whole genome shotgun (WGS) entry which is preliminary data.</text>
</comment>
<organism evidence="1 2">
    <name type="scientific">Megasphaera vaginalis</name>
    <name type="common">ex Srinivasan et al. 2021</name>
    <dbReference type="NCBI Taxonomy" id="1111454"/>
    <lineage>
        <taxon>Bacteria</taxon>
        <taxon>Bacillati</taxon>
        <taxon>Bacillota</taxon>
        <taxon>Negativicutes</taxon>
        <taxon>Veillonellales</taxon>
        <taxon>Veillonellaceae</taxon>
        <taxon>Megasphaera</taxon>
    </lineage>
</organism>
<dbReference type="PANTHER" id="PTHR10000:SF8">
    <property type="entry name" value="HAD SUPERFAMILY HYDROLASE-LIKE, TYPE 3"/>
    <property type="match status" value="1"/>
</dbReference>
<dbReference type="Pfam" id="PF08282">
    <property type="entry name" value="Hydrolase_3"/>
    <property type="match status" value="1"/>
</dbReference>
<dbReference type="InterPro" id="IPR036412">
    <property type="entry name" value="HAD-like_sf"/>
</dbReference>
<sequence length="257" mass="28506">MMNKKFFFFDIDHTLGLNISTVVPADTRYCLRQLKRQGHVVALATGRLQINAREFADTCGITSFVADGGNSLTVDGSICAMDGLPLNACKAFLRALDKHRIPWCVVTENKAVRYTPFSEFTRLGQKNYFKTIVTPIAISSLTCIYKIIYACDSPAVPEAKTYRLPHMPYLDGTCLVEPMDKGRGIRRMAALLHAAPEDIVVFGDGLNDISMFTPPFFRIAMGNARPQLKALADYVTDANDAGGIFHACRKFGWLDHS</sequence>
<dbReference type="InterPro" id="IPR023214">
    <property type="entry name" value="HAD_sf"/>
</dbReference>
<keyword evidence="1" id="KW-0378">Hydrolase</keyword>
<dbReference type="Gene3D" id="3.40.50.1000">
    <property type="entry name" value="HAD superfamily/HAD-like"/>
    <property type="match status" value="1"/>
</dbReference>
<proteinExistence type="predicted"/>
<dbReference type="Gene3D" id="3.30.1240.10">
    <property type="match status" value="1"/>
</dbReference>
<dbReference type="RefSeq" id="WP_023054558.1">
    <property type="nucleotide sequence ID" value="NZ_AWXA01000059.1"/>
</dbReference>
<dbReference type="GO" id="GO:0000287">
    <property type="term" value="F:magnesium ion binding"/>
    <property type="evidence" value="ECO:0007669"/>
    <property type="project" value="TreeGrafter"/>
</dbReference>
<dbReference type="Proteomes" id="UP000017090">
    <property type="component" value="Unassembled WGS sequence"/>
</dbReference>
<dbReference type="eggNOG" id="COG0561">
    <property type="taxonomic scope" value="Bacteria"/>
</dbReference>
<keyword evidence="2" id="KW-1185">Reference proteome</keyword>
<reference evidence="1 2" key="1">
    <citation type="submission" date="2013-09" db="EMBL/GenBank/DDBJ databases">
        <authorList>
            <person name="Durkin A.S."/>
            <person name="Haft D.R."/>
            <person name="McCorrison J."/>
            <person name="Torralba M."/>
            <person name="Gillis M."/>
            <person name="Haft D.H."/>
            <person name="Methe B."/>
            <person name="Sutton G."/>
            <person name="Nelson K.E."/>
        </authorList>
    </citation>
    <scope>NUCLEOTIDE SEQUENCE [LARGE SCALE GENOMIC DNA]</scope>
    <source>
        <strain evidence="1 2">BV3C16-1</strain>
    </source>
</reference>
<dbReference type="SUPFAM" id="SSF56784">
    <property type="entry name" value="HAD-like"/>
    <property type="match status" value="1"/>
</dbReference>
<dbReference type="GO" id="GO:0005829">
    <property type="term" value="C:cytosol"/>
    <property type="evidence" value="ECO:0007669"/>
    <property type="project" value="TreeGrafter"/>
</dbReference>
<protein>
    <submittedName>
        <fullName evidence="1">Haloacid dehalogenase-like hydrolase</fullName>
    </submittedName>
</protein>